<name>A0A6P4ZP98_BRABE</name>
<evidence type="ECO:0000313" key="3">
    <source>
        <dbReference type="RefSeq" id="XP_019643005.1"/>
    </source>
</evidence>
<dbReference type="GeneID" id="109484199"/>
<dbReference type="InterPro" id="IPR008906">
    <property type="entry name" value="HATC_C_dom"/>
</dbReference>
<keyword evidence="2" id="KW-1185">Reference proteome</keyword>
<sequence length="311" mass="35378">MIAYSRHLDKYGERFADWDTGNKSAAHQILKSITSFDFIVVFLIVYHYLSHLAGITVKLQGRAVDVVEAHEMVAEIQDIYRSEREGVEKGFDHIYQHSVRMAEKVGSAAEMPRIASRQQHRANAQAATPQQYYQRNTVIPFLDHIITSLNDRFAASAKIATSLIGLVPSILCTRDVCLEDAVGQYEDDLPSPELFPMELYRWKNHFLSDPPESRPASPAEAIKRCDNTMFPNISVLLKIACTLPVTSCECERSASALRRLNNYMRASMGKQRLSNLALMHIHYDKDINLDRVVDCFAQLHPRRLELDSLLK</sequence>
<dbReference type="OrthoDB" id="5955131at2759"/>
<dbReference type="InterPro" id="IPR012337">
    <property type="entry name" value="RNaseH-like_sf"/>
</dbReference>
<dbReference type="KEGG" id="bbel:109484199"/>
<evidence type="ECO:0000313" key="2">
    <source>
        <dbReference type="Proteomes" id="UP000515135"/>
    </source>
</evidence>
<accession>A0A6P4ZP98</accession>
<organism evidence="2 3">
    <name type="scientific">Branchiostoma belcheri</name>
    <name type="common">Amphioxus</name>
    <dbReference type="NCBI Taxonomy" id="7741"/>
    <lineage>
        <taxon>Eukaryota</taxon>
        <taxon>Metazoa</taxon>
        <taxon>Chordata</taxon>
        <taxon>Cephalochordata</taxon>
        <taxon>Leptocardii</taxon>
        <taxon>Amphioxiformes</taxon>
        <taxon>Branchiostomatidae</taxon>
        <taxon>Branchiostoma</taxon>
    </lineage>
</organism>
<gene>
    <name evidence="3" type="primary">LOC109484199</name>
</gene>
<evidence type="ECO:0000259" key="1">
    <source>
        <dbReference type="Pfam" id="PF05699"/>
    </source>
</evidence>
<dbReference type="InterPro" id="IPR052958">
    <property type="entry name" value="IFN-induced_PKR_regulator"/>
</dbReference>
<dbReference type="SUPFAM" id="SSF53098">
    <property type="entry name" value="Ribonuclease H-like"/>
    <property type="match status" value="1"/>
</dbReference>
<proteinExistence type="predicted"/>
<protein>
    <submittedName>
        <fullName evidence="3">52 kDa repressor of the inhibitor of the protein kinase-like</fullName>
    </submittedName>
</protein>
<dbReference type="PANTHER" id="PTHR46289:SF16">
    <property type="entry name" value="52 KDA REPRESSOR OF THE INHIBITOR OF THE PROTEIN KINASE"/>
    <property type="match status" value="1"/>
</dbReference>
<dbReference type="Proteomes" id="UP000515135">
    <property type="component" value="Unplaced"/>
</dbReference>
<dbReference type="RefSeq" id="XP_019643005.1">
    <property type="nucleotide sequence ID" value="XM_019787446.1"/>
</dbReference>
<feature type="domain" description="HAT C-terminal dimerisation" evidence="1">
    <location>
        <begin position="223"/>
        <end position="283"/>
    </location>
</feature>
<dbReference type="Pfam" id="PF05699">
    <property type="entry name" value="Dimer_Tnp_hAT"/>
    <property type="match status" value="1"/>
</dbReference>
<dbReference type="PANTHER" id="PTHR46289">
    <property type="entry name" value="52 KDA REPRESSOR OF THE INHIBITOR OF THE PROTEIN KINASE-LIKE PROTEIN-RELATED"/>
    <property type="match status" value="1"/>
</dbReference>
<dbReference type="GO" id="GO:0046983">
    <property type="term" value="F:protein dimerization activity"/>
    <property type="evidence" value="ECO:0007669"/>
    <property type="project" value="InterPro"/>
</dbReference>
<dbReference type="AlphaFoldDB" id="A0A6P4ZP98"/>
<reference evidence="3" key="1">
    <citation type="submission" date="2025-08" db="UniProtKB">
        <authorList>
            <consortium name="RefSeq"/>
        </authorList>
    </citation>
    <scope>IDENTIFICATION</scope>
    <source>
        <tissue evidence="3">Gonad</tissue>
    </source>
</reference>